<dbReference type="Proteomes" id="UP000886889">
    <property type="component" value="Unassembled WGS sequence"/>
</dbReference>
<protein>
    <submittedName>
        <fullName evidence="4">Hsp20/alpha crystallin family protein</fullName>
    </submittedName>
</protein>
<feature type="domain" description="SHSP" evidence="3">
    <location>
        <begin position="32"/>
        <end position="150"/>
    </location>
</feature>
<reference evidence="4" key="1">
    <citation type="submission" date="2020-10" db="EMBL/GenBank/DDBJ databases">
        <authorList>
            <person name="Gilroy R."/>
        </authorList>
    </citation>
    <scope>NUCLEOTIDE SEQUENCE</scope>
    <source>
        <strain evidence="4">ChiBcec6-7307</strain>
    </source>
</reference>
<comment type="caution">
    <text evidence="4">The sequence shown here is derived from an EMBL/GenBank/DDBJ whole genome shotgun (WGS) entry which is preliminary data.</text>
</comment>
<proteinExistence type="inferred from homology"/>
<accession>A0A9D1NZ80</accession>
<organism evidence="4 5">
    <name type="scientific">Candidatus Merdiplasma excrementigallinarum</name>
    <dbReference type="NCBI Taxonomy" id="2840864"/>
    <lineage>
        <taxon>Bacteria</taxon>
        <taxon>Bacillati</taxon>
        <taxon>Bacillota</taxon>
        <taxon>Clostridia</taxon>
        <taxon>Lachnospirales</taxon>
        <taxon>Lachnospiraceae</taxon>
        <taxon>Lachnospiraceae incertae sedis</taxon>
        <taxon>Candidatus Merdiplasma</taxon>
    </lineage>
</organism>
<dbReference type="CDD" id="cd06471">
    <property type="entry name" value="ACD_LpsHSP_like"/>
    <property type="match status" value="1"/>
</dbReference>
<dbReference type="EMBL" id="DVOS01000036">
    <property type="protein sequence ID" value="HIV22970.1"/>
    <property type="molecule type" value="Genomic_DNA"/>
</dbReference>
<dbReference type="InterPro" id="IPR031107">
    <property type="entry name" value="Small_HSP"/>
</dbReference>
<dbReference type="PROSITE" id="PS01031">
    <property type="entry name" value="SHSP"/>
    <property type="match status" value="1"/>
</dbReference>
<evidence type="ECO:0000313" key="4">
    <source>
        <dbReference type="EMBL" id="HIV22970.1"/>
    </source>
</evidence>
<gene>
    <name evidence="4" type="ORF">IAC80_03425</name>
</gene>
<reference evidence="4" key="2">
    <citation type="journal article" date="2021" name="PeerJ">
        <title>Extensive microbial diversity within the chicken gut microbiome revealed by metagenomics and culture.</title>
        <authorList>
            <person name="Gilroy R."/>
            <person name="Ravi A."/>
            <person name="Getino M."/>
            <person name="Pursley I."/>
            <person name="Horton D.L."/>
            <person name="Alikhan N.F."/>
            <person name="Baker D."/>
            <person name="Gharbi K."/>
            <person name="Hall N."/>
            <person name="Watson M."/>
            <person name="Adriaenssens E.M."/>
            <person name="Foster-Nyarko E."/>
            <person name="Jarju S."/>
            <person name="Secka A."/>
            <person name="Antonio M."/>
            <person name="Oren A."/>
            <person name="Chaudhuri R.R."/>
            <person name="La Ragione R."/>
            <person name="Hildebrand F."/>
            <person name="Pallen M.J."/>
        </authorList>
    </citation>
    <scope>NUCLEOTIDE SEQUENCE</scope>
    <source>
        <strain evidence="4">ChiBcec6-7307</strain>
    </source>
</reference>
<sequence length="151" mass="17389">MLMPSIFGEDLFDDLMDFPFERDSRRRAAAGSAYGKADRNLMRTDIRETDNSFELDIDLPGYKKEDVTAQLENGYLTISASRSASQDEKDKEGKYIRRERFTGHCSRRFYVGEAITQQDIRARFENGILKLSVPKKDAKEIEQSKYISIEG</sequence>
<dbReference type="InterPro" id="IPR002068">
    <property type="entry name" value="A-crystallin/Hsp20_dom"/>
</dbReference>
<dbReference type="InterPro" id="IPR008978">
    <property type="entry name" value="HSP20-like_chaperone"/>
</dbReference>
<evidence type="ECO:0000256" key="2">
    <source>
        <dbReference type="RuleBase" id="RU003616"/>
    </source>
</evidence>
<dbReference type="Pfam" id="PF00011">
    <property type="entry name" value="HSP20"/>
    <property type="match status" value="1"/>
</dbReference>
<evidence type="ECO:0000313" key="5">
    <source>
        <dbReference type="Proteomes" id="UP000886889"/>
    </source>
</evidence>
<dbReference type="SUPFAM" id="SSF49764">
    <property type="entry name" value="HSP20-like chaperones"/>
    <property type="match status" value="1"/>
</dbReference>
<name>A0A9D1NZ80_9FIRM</name>
<evidence type="ECO:0000259" key="3">
    <source>
        <dbReference type="PROSITE" id="PS01031"/>
    </source>
</evidence>
<comment type="similarity">
    <text evidence="1 2">Belongs to the small heat shock protein (HSP20) family.</text>
</comment>
<dbReference type="AlphaFoldDB" id="A0A9D1NZ80"/>
<evidence type="ECO:0000256" key="1">
    <source>
        <dbReference type="PROSITE-ProRule" id="PRU00285"/>
    </source>
</evidence>
<dbReference type="PANTHER" id="PTHR11527">
    <property type="entry name" value="HEAT-SHOCK PROTEIN 20 FAMILY MEMBER"/>
    <property type="match status" value="1"/>
</dbReference>
<dbReference type="Gene3D" id="2.60.40.790">
    <property type="match status" value="1"/>
</dbReference>